<sequence length="325" mass="36053">MPTSPIVLTRHTSILTAPGVLFFECTVHDQNLRVPIIDQNSLASLPRIERSDDLLQRSRAVAYIRLLHDGGYPLPQDASLARSCSDDLLLEIERIAAEMRRLSALQDELVTQRNITLSLIAPIRKLPAELLSRIFLDLVSDDPPEKHARIVLKTVVPVCATWREVAWSTPALWTCIDGVSRIVKGGDVLLNAQLRASGDLPLTLRYKNDYYRNAEMLEFLLPYAARWGDIAFSTACPTLAGFGTPDLPLLSRADISLCHPYDAHAFEFLERAVALRRLDIQATSAEDADGGDPGLSFPVLPPLPSLVELSIRSTRLEMTPTRSKL</sequence>
<dbReference type="Gene3D" id="1.20.1280.50">
    <property type="match status" value="1"/>
</dbReference>
<name>A0A550C021_9AGAR</name>
<evidence type="ECO:0000313" key="1">
    <source>
        <dbReference type="EMBL" id="TRM58150.1"/>
    </source>
</evidence>
<dbReference type="OrthoDB" id="2269034at2759"/>
<reference evidence="1 2" key="1">
    <citation type="journal article" date="2019" name="New Phytol.">
        <title>Comparative genomics reveals unique wood-decay strategies and fruiting body development in the Schizophyllaceae.</title>
        <authorList>
            <person name="Almasi E."/>
            <person name="Sahu N."/>
            <person name="Krizsan K."/>
            <person name="Balint B."/>
            <person name="Kovacs G.M."/>
            <person name="Kiss B."/>
            <person name="Cseklye J."/>
            <person name="Drula E."/>
            <person name="Henrissat B."/>
            <person name="Nagy I."/>
            <person name="Chovatia M."/>
            <person name="Adam C."/>
            <person name="LaButti K."/>
            <person name="Lipzen A."/>
            <person name="Riley R."/>
            <person name="Grigoriev I.V."/>
            <person name="Nagy L.G."/>
        </authorList>
    </citation>
    <scope>NUCLEOTIDE SEQUENCE [LARGE SCALE GENOMIC DNA]</scope>
    <source>
        <strain evidence="1 2">NL-1724</strain>
    </source>
</reference>
<evidence type="ECO:0000313" key="2">
    <source>
        <dbReference type="Proteomes" id="UP000320762"/>
    </source>
</evidence>
<keyword evidence="2" id="KW-1185">Reference proteome</keyword>
<protein>
    <submittedName>
        <fullName evidence="1">Uncharacterized protein</fullName>
    </submittedName>
</protein>
<dbReference type="EMBL" id="VDMD01000038">
    <property type="protein sequence ID" value="TRM58150.1"/>
    <property type="molecule type" value="Genomic_DNA"/>
</dbReference>
<accession>A0A550C021</accession>
<dbReference type="Proteomes" id="UP000320762">
    <property type="component" value="Unassembled WGS sequence"/>
</dbReference>
<dbReference type="AlphaFoldDB" id="A0A550C021"/>
<organism evidence="1 2">
    <name type="scientific">Schizophyllum amplum</name>
    <dbReference type="NCBI Taxonomy" id="97359"/>
    <lineage>
        <taxon>Eukaryota</taxon>
        <taxon>Fungi</taxon>
        <taxon>Dikarya</taxon>
        <taxon>Basidiomycota</taxon>
        <taxon>Agaricomycotina</taxon>
        <taxon>Agaricomycetes</taxon>
        <taxon>Agaricomycetidae</taxon>
        <taxon>Agaricales</taxon>
        <taxon>Schizophyllaceae</taxon>
        <taxon>Schizophyllum</taxon>
    </lineage>
</organism>
<proteinExistence type="predicted"/>
<gene>
    <name evidence="1" type="ORF">BD626DRAFT_586286</name>
</gene>
<comment type="caution">
    <text evidence="1">The sequence shown here is derived from an EMBL/GenBank/DDBJ whole genome shotgun (WGS) entry which is preliminary data.</text>
</comment>